<dbReference type="InterPro" id="IPR015424">
    <property type="entry name" value="PyrdxlP-dep_Trfase"/>
</dbReference>
<dbReference type="InterPro" id="IPR015422">
    <property type="entry name" value="PyrdxlP-dep_Trfase_small"/>
</dbReference>
<dbReference type="GO" id="GO:0008483">
    <property type="term" value="F:transaminase activity"/>
    <property type="evidence" value="ECO:0007669"/>
    <property type="project" value="UniProtKB-KW"/>
</dbReference>
<dbReference type="Pfam" id="PF00155">
    <property type="entry name" value="Aminotran_1_2"/>
    <property type="match status" value="1"/>
</dbReference>
<proteinExistence type="inferred from homology"/>
<dbReference type="NCBIfam" id="NF041091">
    <property type="entry name" value="asp_aminotase_Arch"/>
    <property type="match status" value="1"/>
</dbReference>
<keyword evidence="3 7" id="KW-0032">Aminotransferase</keyword>
<keyword evidence="4" id="KW-0808">Transferase</keyword>
<evidence type="ECO:0000256" key="1">
    <source>
        <dbReference type="ARBA" id="ARBA00001933"/>
    </source>
</evidence>
<accession>C5CGT9</accession>
<dbReference type="AlphaFoldDB" id="C5CGT9"/>
<dbReference type="eggNOG" id="COG0436">
    <property type="taxonomic scope" value="Bacteria"/>
</dbReference>
<evidence type="ECO:0000313" key="8">
    <source>
        <dbReference type="Proteomes" id="UP000002382"/>
    </source>
</evidence>
<name>C5CGT9_KOSOT</name>
<dbReference type="InterPro" id="IPR015421">
    <property type="entry name" value="PyrdxlP-dep_Trfase_major"/>
</dbReference>
<dbReference type="GO" id="GO:0030170">
    <property type="term" value="F:pyridoxal phosphate binding"/>
    <property type="evidence" value="ECO:0007669"/>
    <property type="project" value="InterPro"/>
</dbReference>
<dbReference type="CDD" id="cd00609">
    <property type="entry name" value="AAT_like"/>
    <property type="match status" value="1"/>
</dbReference>
<comment type="similarity">
    <text evidence="2">Belongs to the class-I pyridoxal-phosphate-dependent aminotransferase family.</text>
</comment>
<feature type="domain" description="Aminotransferase class I/classII large" evidence="6">
    <location>
        <begin position="31"/>
        <end position="377"/>
    </location>
</feature>
<dbReference type="SUPFAM" id="SSF53383">
    <property type="entry name" value="PLP-dependent transferases"/>
    <property type="match status" value="1"/>
</dbReference>
<dbReference type="Gene3D" id="3.90.1150.10">
    <property type="entry name" value="Aspartate Aminotransferase, domain 1"/>
    <property type="match status" value="1"/>
</dbReference>
<evidence type="ECO:0000256" key="2">
    <source>
        <dbReference type="ARBA" id="ARBA00007441"/>
    </source>
</evidence>
<dbReference type="Proteomes" id="UP000002382">
    <property type="component" value="Chromosome"/>
</dbReference>
<sequence>MKFSNSITSVSPSVTLEFNQKALEMLSKGEDVVKLTAGEPDFPTPKPIIEAAVEAMREGKTKYTNASGIPLLREKISEKLRVENHLNYSPDEIIVTNGGKQALYNTLSAILNPGDEVILFAPAWVSYGAQVKMCGGIPIFVGTKMEDDFLPKIKDIEKAISPRTRAMIINSPNNPTGTMYPESLLTELANLAKSQDIFVISDEVYEKLSFDEKHFSIASIEGMKDRAAVINAFSKAYAMTGWRIGYVAAPHSLAKQIAKIQSHLSSNVNTMTQYAAVKAFGVDISEMLEEFIKRREYVETRLKKIGVPFSHPKGAFYFFIDIRDYLTETYPDSLSFAIALLEKAKVGMIPGSAFNAEGFIRLSYASSIETLKKGLDRFEGFLKKSDR</sequence>
<dbReference type="EMBL" id="CP001634">
    <property type="protein sequence ID" value="ACR80608.1"/>
    <property type="molecule type" value="Genomic_DNA"/>
</dbReference>
<keyword evidence="5" id="KW-0663">Pyridoxal phosphate</keyword>
<protein>
    <submittedName>
        <fullName evidence="7">Aminotransferase class I and II</fullName>
    </submittedName>
</protein>
<evidence type="ECO:0000259" key="6">
    <source>
        <dbReference type="Pfam" id="PF00155"/>
    </source>
</evidence>
<gene>
    <name evidence="7" type="ordered locus">Kole_1927</name>
</gene>
<dbReference type="FunFam" id="3.40.640.10:FF:000033">
    <property type="entry name" value="Aspartate aminotransferase"/>
    <property type="match status" value="1"/>
</dbReference>
<dbReference type="Gene3D" id="3.40.640.10">
    <property type="entry name" value="Type I PLP-dependent aspartate aminotransferase-like (Major domain)"/>
    <property type="match status" value="1"/>
</dbReference>
<dbReference type="PANTHER" id="PTHR46383:SF1">
    <property type="entry name" value="ASPARTATE AMINOTRANSFERASE"/>
    <property type="match status" value="1"/>
</dbReference>
<dbReference type="STRING" id="521045.Kole_1927"/>
<organism evidence="7 8">
    <name type="scientific">Kosmotoga olearia (strain ATCC BAA-1733 / DSM 21960 / TBF 19.5.1)</name>
    <dbReference type="NCBI Taxonomy" id="521045"/>
    <lineage>
        <taxon>Bacteria</taxon>
        <taxon>Thermotogati</taxon>
        <taxon>Thermotogota</taxon>
        <taxon>Thermotogae</taxon>
        <taxon>Kosmotogales</taxon>
        <taxon>Kosmotogaceae</taxon>
        <taxon>Kosmotoga</taxon>
    </lineage>
</organism>
<reference evidence="7 8" key="1">
    <citation type="submission" date="2009-06" db="EMBL/GenBank/DDBJ databases">
        <title>Complete sequence of Thermotogales bacterium TBF 19.5.1.</title>
        <authorList>
            <consortium name="US DOE Joint Genome Institute"/>
            <person name="Lucas S."/>
            <person name="Copeland A."/>
            <person name="Lapidus A."/>
            <person name="Glavina del Rio T."/>
            <person name="Tice H."/>
            <person name="Bruce D."/>
            <person name="Goodwin L."/>
            <person name="Pitluck S."/>
            <person name="Chertkov O."/>
            <person name="Brettin T."/>
            <person name="Detter J.C."/>
            <person name="Han C."/>
            <person name="Schmutz J."/>
            <person name="Larimer F."/>
            <person name="Land M."/>
            <person name="Hauser L."/>
            <person name="Kyrpides N."/>
            <person name="Ovchinnikova G."/>
            <person name="Noll K."/>
        </authorList>
    </citation>
    <scope>NUCLEOTIDE SEQUENCE [LARGE SCALE GENOMIC DNA]</scope>
    <source>
        <strain evidence="8">ATCC BAA-1733 / DSM 21960 / TBF 19.5.1</strain>
    </source>
</reference>
<comment type="cofactor">
    <cofactor evidence="1">
        <name>pyridoxal 5'-phosphate</name>
        <dbReference type="ChEBI" id="CHEBI:597326"/>
    </cofactor>
</comment>
<evidence type="ECO:0000256" key="5">
    <source>
        <dbReference type="ARBA" id="ARBA00022898"/>
    </source>
</evidence>
<evidence type="ECO:0000256" key="3">
    <source>
        <dbReference type="ARBA" id="ARBA00022576"/>
    </source>
</evidence>
<dbReference type="RefSeq" id="WP_015869251.1">
    <property type="nucleotide sequence ID" value="NC_012785.1"/>
</dbReference>
<dbReference type="InterPro" id="IPR050596">
    <property type="entry name" value="AspAT/PAT-like"/>
</dbReference>
<dbReference type="PANTHER" id="PTHR46383">
    <property type="entry name" value="ASPARTATE AMINOTRANSFERASE"/>
    <property type="match status" value="1"/>
</dbReference>
<dbReference type="InterPro" id="IPR004839">
    <property type="entry name" value="Aminotransferase_I/II_large"/>
</dbReference>
<evidence type="ECO:0000256" key="4">
    <source>
        <dbReference type="ARBA" id="ARBA00022679"/>
    </source>
</evidence>
<evidence type="ECO:0000313" key="7">
    <source>
        <dbReference type="EMBL" id="ACR80608.1"/>
    </source>
</evidence>
<reference evidence="7 8" key="2">
    <citation type="journal article" date="2011" name="J. Bacteriol.">
        <title>Genome Sequence of Kosmotoga olearia Strain TBF 19.5.1, a Thermophilic Bacterium with a Wide Growth Temperature Range, Isolated from the Troll B Oil Platform in the North Sea.</title>
        <authorList>
            <person name="Swithers K.S."/>
            <person name="Dipippo J.L."/>
            <person name="Bruce D.C."/>
            <person name="Detter C."/>
            <person name="Tapia R."/>
            <person name="Han S."/>
            <person name="Goodwin L.A."/>
            <person name="Han J."/>
            <person name="Woyke T."/>
            <person name="Pitluck S."/>
            <person name="Pennacchio L."/>
            <person name="Nolan M."/>
            <person name="Mikhailova N."/>
            <person name="Land M.L."/>
            <person name="Nesbo C.L."/>
            <person name="Gogarten J.P."/>
            <person name="Noll K.M."/>
        </authorList>
    </citation>
    <scope>NUCLEOTIDE SEQUENCE [LARGE SCALE GENOMIC DNA]</scope>
    <source>
        <strain evidence="8">ATCC BAA-1733 / DSM 21960 / TBF 19.5.1</strain>
    </source>
</reference>
<keyword evidence="8" id="KW-1185">Reference proteome</keyword>
<dbReference type="HOGENOM" id="CLU_017584_4_3_0"/>
<dbReference type="KEGG" id="kol:Kole_1927"/>
<dbReference type="GO" id="GO:0006520">
    <property type="term" value="P:amino acid metabolic process"/>
    <property type="evidence" value="ECO:0007669"/>
    <property type="project" value="InterPro"/>
</dbReference>